<dbReference type="Proteomes" id="UP001497457">
    <property type="component" value="Chromosome 17b"/>
</dbReference>
<dbReference type="EMBL" id="OZ075127">
    <property type="protein sequence ID" value="CAL4951628.1"/>
    <property type="molecule type" value="Genomic_DNA"/>
</dbReference>
<proteinExistence type="predicted"/>
<gene>
    <name evidence="2" type="ORF">URODEC1_LOCUS39024</name>
</gene>
<keyword evidence="1" id="KW-0472">Membrane</keyword>
<protein>
    <submittedName>
        <fullName evidence="2">Uncharacterized protein</fullName>
    </submittedName>
</protein>
<keyword evidence="1" id="KW-1133">Transmembrane helix</keyword>
<evidence type="ECO:0000313" key="3">
    <source>
        <dbReference type="Proteomes" id="UP001497457"/>
    </source>
</evidence>
<feature type="transmembrane region" description="Helical" evidence="1">
    <location>
        <begin position="26"/>
        <end position="54"/>
    </location>
</feature>
<keyword evidence="3" id="KW-1185">Reference proteome</keyword>
<evidence type="ECO:0000313" key="2">
    <source>
        <dbReference type="EMBL" id="CAL4951628.1"/>
    </source>
</evidence>
<keyword evidence="1" id="KW-0812">Transmembrane</keyword>
<sequence length="176" mass="18356">MAAKVDEDKKLAASLLPVTVAEEEEAAVAILLVSLWALLFAGIVLGCAACDYALSHYHILILPPSWMTGGPKLTGAEAAVERALRHGVAWSSAAAAAAAGLAMLLPGRHRRSRRALAYVALTATAATHLMFAKAVTLLLTADPGAIFFWVFGLIGTVDILIMAAGDIICLLLLALL</sequence>
<reference evidence="2" key="1">
    <citation type="submission" date="2024-10" db="EMBL/GenBank/DDBJ databases">
        <authorList>
            <person name="Ryan C."/>
        </authorList>
    </citation>
    <scope>NUCLEOTIDE SEQUENCE [LARGE SCALE GENOMIC DNA]</scope>
</reference>
<evidence type="ECO:0000256" key="1">
    <source>
        <dbReference type="SAM" id="Phobius"/>
    </source>
</evidence>
<organism evidence="2 3">
    <name type="scientific">Urochloa decumbens</name>
    <dbReference type="NCBI Taxonomy" id="240449"/>
    <lineage>
        <taxon>Eukaryota</taxon>
        <taxon>Viridiplantae</taxon>
        <taxon>Streptophyta</taxon>
        <taxon>Embryophyta</taxon>
        <taxon>Tracheophyta</taxon>
        <taxon>Spermatophyta</taxon>
        <taxon>Magnoliopsida</taxon>
        <taxon>Liliopsida</taxon>
        <taxon>Poales</taxon>
        <taxon>Poaceae</taxon>
        <taxon>PACMAD clade</taxon>
        <taxon>Panicoideae</taxon>
        <taxon>Panicodae</taxon>
        <taxon>Paniceae</taxon>
        <taxon>Melinidinae</taxon>
        <taxon>Urochloa</taxon>
    </lineage>
</organism>
<feature type="transmembrane region" description="Helical" evidence="1">
    <location>
        <begin position="117"/>
        <end position="140"/>
    </location>
</feature>
<dbReference type="AlphaFoldDB" id="A0ABC8YXX6"/>
<feature type="transmembrane region" description="Helical" evidence="1">
    <location>
        <begin position="146"/>
        <end position="175"/>
    </location>
</feature>
<accession>A0ABC8YXX6</accession>
<name>A0ABC8YXX6_9POAL</name>